<proteinExistence type="predicted"/>
<reference evidence="2 3" key="1">
    <citation type="submission" date="2019-04" db="EMBL/GenBank/DDBJ databases">
        <title>High contiguity whole genome sequence and gene annotation resource for two Venturia nashicola isolates.</title>
        <authorList>
            <person name="Prokchorchik M."/>
            <person name="Won K."/>
            <person name="Lee Y."/>
            <person name="Choi E.D."/>
            <person name="Segonzac C."/>
            <person name="Sohn K.H."/>
        </authorList>
    </citation>
    <scope>NUCLEOTIDE SEQUENCE [LARGE SCALE GENOMIC DNA]</scope>
    <source>
        <strain evidence="2 3">PRI2</strain>
    </source>
</reference>
<name>A0A4Z1PKJ9_9PEZI</name>
<protein>
    <submittedName>
        <fullName evidence="2">Uncharacterized protein</fullName>
    </submittedName>
</protein>
<accession>A0A4Z1PKJ9</accession>
<dbReference type="Proteomes" id="UP000298493">
    <property type="component" value="Unassembled WGS sequence"/>
</dbReference>
<gene>
    <name evidence="2" type="ORF">E6O75_ATG00874</name>
</gene>
<evidence type="ECO:0000313" key="3">
    <source>
        <dbReference type="Proteomes" id="UP000298493"/>
    </source>
</evidence>
<feature type="region of interest" description="Disordered" evidence="1">
    <location>
        <begin position="238"/>
        <end position="325"/>
    </location>
</feature>
<keyword evidence="3" id="KW-1185">Reference proteome</keyword>
<dbReference type="EMBL" id="SNSC02000002">
    <property type="protein sequence ID" value="TID26381.1"/>
    <property type="molecule type" value="Genomic_DNA"/>
</dbReference>
<evidence type="ECO:0000313" key="2">
    <source>
        <dbReference type="EMBL" id="TID26381.1"/>
    </source>
</evidence>
<dbReference type="AlphaFoldDB" id="A0A4Z1PKJ9"/>
<feature type="compositionally biased region" description="Polar residues" evidence="1">
    <location>
        <begin position="245"/>
        <end position="255"/>
    </location>
</feature>
<sequence length="666" mass="75336">MTPPVDFFGYYEAGPHGTPTSTFVLFKCSIVEADGTETFAENCTFFIDACQRLAQSPDISSREAAELLDTAGRQIRQKTGDKDLASEVKAVIEPLRERNEELKRKLEQRNEDESRQAAETGRRHMQEAMEMGQGMFCQNYATLHPGHFSKFSKGMVQDTPSFTRQIPGPVLAPVQLPMASPAMFPNQKSNANNQATNINQFYITDDVSTRFAASFQRNQEQGPFLSDRVDAEPHFNVAAPPFIPEQQQSRFNQGQGVMRRKRNKESQKGQSQAHGPIDREFRQFPIGKERLRDQSRNRHSKQANAHLVESPCGSSQAKSQASFTSKHFGSSYDQAYGHSAQGQQSISREQQELQFGQIQAKSQIFQNLEFYPVFEAQRQRGSADQGLSDNFLHARPALLVQHNQISPTMYDQQSSSQYPRQEQLVFDRINRQPPINQIDQVQRNGQSAHEGLSNADTFQRFVHGIPGRHDGSSMIETGNGQQSTLRISRPEELEIDQNRVQLQLYQVQRYRQSEHYGLFGKSHHCDVAPDCNLGPPFATMIFQSLSYQDQRLTEPQIDQGHGQPDFEQVHRHEQSEHQGCATDCRHCLLAPHRDLSSQDATMAVQPSLSQDQRLAQSQIDPNFGQFSSAHEEPVHLRSSYQCPLEFPHNCTVACESLLRESNTIGL</sequence>
<feature type="compositionally biased region" description="Basic and acidic residues" evidence="1">
    <location>
        <begin position="276"/>
        <end position="296"/>
    </location>
</feature>
<evidence type="ECO:0000256" key="1">
    <source>
        <dbReference type="SAM" id="MobiDB-lite"/>
    </source>
</evidence>
<feature type="region of interest" description="Disordered" evidence="1">
    <location>
        <begin position="102"/>
        <end position="122"/>
    </location>
</feature>
<feature type="compositionally biased region" description="Polar residues" evidence="1">
    <location>
        <begin position="312"/>
        <end position="325"/>
    </location>
</feature>
<organism evidence="2 3">
    <name type="scientific">Venturia nashicola</name>
    <dbReference type="NCBI Taxonomy" id="86259"/>
    <lineage>
        <taxon>Eukaryota</taxon>
        <taxon>Fungi</taxon>
        <taxon>Dikarya</taxon>
        <taxon>Ascomycota</taxon>
        <taxon>Pezizomycotina</taxon>
        <taxon>Dothideomycetes</taxon>
        <taxon>Pleosporomycetidae</taxon>
        <taxon>Venturiales</taxon>
        <taxon>Venturiaceae</taxon>
        <taxon>Venturia</taxon>
    </lineage>
</organism>
<comment type="caution">
    <text evidence="2">The sequence shown here is derived from an EMBL/GenBank/DDBJ whole genome shotgun (WGS) entry which is preliminary data.</text>
</comment>